<feature type="non-terminal residue" evidence="1">
    <location>
        <position position="90"/>
    </location>
</feature>
<protein>
    <recommendedName>
        <fullName evidence="3">Secreted protein</fullName>
    </recommendedName>
</protein>
<sequence length="90" mass="9988">MPVSTARLLFSSYLIYSPTCGSLKLNLASSLISALLAQLMDCHLLLVLEFSGALDDRCFLSADCMEEYLSGRLPAFRRQSVCLSGFYLRL</sequence>
<dbReference type="EMBL" id="JAHUTI010009985">
    <property type="protein sequence ID" value="MED6234844.1"/>
    <property type="molecule type" value="Genomic_DNA"/>
</dbReference>
<evidence type="ECO:0000313" key="1">
    <source>
        <dbReference type="EMBL" id="MED6234844.1"/>
    </source>
</evidence>
<evidence type="ECO:0008006" key="3">
    <source>
        <dbReference type="Google" id="ProtNLM"/>
    </source>
</evidence>
<reference evidence="1 2" key="1">
    <citation type="submission" date="2021-07" db="EMBL/GenBank/DDBJ databases">
        <authorList>
            <person name="Palmer J.M."/>
        </authorList>
    </citation>
    <scope>NUCLEOTIDE SEQUENCE [LARGE SCALE GENOMIC DNA]</scope>
    <source>
        <strain evidence="1 2">AT_MEX2019</strain>
        <tissue evidence="1">Muscle</tissue>
    </source>
</reference>
<gene>
    <name evidence="1" type="ORF">ATANTOWER_004504</name>
</gene>
<keyword evidence="2" id="KW-1185">Reference proteome</keyword>
<accession>A0ABU7A9S6</accession>
<dbReference type="Proteomes" id="UP001345963">
    <property type="component" value="Unassembled WGS sequence"/>
</dbReference>
<name>A0ABU7A9S6_9TELE</name>
<evidence type="ECO:0000313" key="2">
    <source>
        <dbReference type="Proteomes" id="UP001345963"/>
    </source>
</evidence>
<proteinExistence type="predicted"/>
<comment type="caution">
    <text evidence="1">The sequence shown here is derived from an EMBL/GenBank/DDBJ whole genome shotgun (WGS) entry which is preliminary data.</text>
</comment>
<organism evidence="1 2">
    <name type="scientific">Ataeniobius toweri</name>
    <dbReference type="NCBI Taxonomy" id="208326"/>
    <lineage>
        <taxon>Eukaryota</taxon>
        <taxon>Metazoa</taxon>
        <taxon>Chordata</taxon>
        <taxon>Craniata</taxon>
        <taxon>Vertebrata</taxon>
        <taxon>Euteleostomi</taxon>
        <taxon>Actinopterygii</taxon>
        <taxon>Neopterygii</taxon>
        <taxon>Teleostei</taxon>
        <taxon>Neoteleostei</taxon>
        <taxon>Acanthomorphata</taxon>
        <taxon>Ovalentaria</taxon>
        <taxon>Atherinomorphae</taxon>
        <taxon>Cyprinodontiformes</taxon>
        <taxon>Goodeidae</taxon>
        <taxon>Ataeniobius</taxon>
    </lineage>
</organism>